<dbReference type="AlphaFoldDB" id="A0A9D3UI45"/>
<gene>
    <name evidence="1" type="ORF">J1N35_036427</name>
</gene>
<protein>
    <submittedName>
        <fullName evidence="1">Uncharacterized protein</fullName>
    </submittedName>
</protein>
<proteinExistence type="predicted"/>
<keyword evidence="2" id="KW-1185">Reference proteome</keyword>
<evidence type="ECO:0000313" key="2">
    <source>
        <dbReference type="Proteomes" id="UP000828251"/>
    </source>
</evidence>
<organism evidence="1 2">
    <name type="scientific">Gossypium stocksii</name>
    <dbReference type="NCBI Taxonomy" id="47602"/>
    <lineage>
        <taxon>Eukaryota</taxon>
        <taxon>Viridiplantae</taxon>
        <taxon>Streptophyta</taxon>
        <taxon>Embryophyta</taxon>
        <taxon>Tracheophyta</taxon>
        <taxon>Spermatophyta</taxon>
        <taxon>Magnoliopsida</taxon>
        <taxon>eudicotyledons</taxon>
        <taxon>Gunneridae</taxon>
        <taxon>Pentapetalae</taxon>
        <taxon>rosids</taxon>
        <taxon>malvids</taxon>
        <taxon>Malvales</taxon>
        <taxon>Malvaceae</taxon>
        <taxon>Malvoideae</taxon>
        <taxon>Gossypium</taxon>
    </lineage>
</organism>
<evidence type="ECO:0000313" key="1">
    <source>
        <dbReference type="EMBL" id="KAH1045643.1"/>
    </source>
</evidence>
<dbReference type="EMBL" id="JAIQCV010000011">
    <property type="protein sequence ID" value="KAH1045643.1"/>
    <property type="molecule type" value="Genomic_DNA"/>
</dbReference>
<comment type="caution">
    <text evidence="1">The sequence shown here is derived from an EMBL/GenBank/DDBJ whole genome shotgun (WGS) entry which is preliminary data.</text>
</comment>
<name>A0A9D3UI45_9ROSI</name>
<accession>A0A9D3UI45</accession>
<reference evidence="1 2" key="1">
    <citation type="journal article" date="2021" name="Plant Biotechnol. J.">
        <title>Multi-omics assisted identification of the key and species-specific regulatory components of drought-tolerant mechanisms in Gossypium stocksii.</title>
        <authorList>
            <person name="Yu D."/>
            <person name="Ke L."/>
            <person name="Zhang D."/>
            <person name="Wu Y."/>
            <person name="Sun Y."/>
            <person name="Mei J."/>
            <person name="Sun J."/>
            <person name="Sun Y."/>
        </authorList>
    </citation>
    <scope>NUCLEOTIDE SEQUENCE [LARGE SCALE GENOMIC DNA]</scope>
    <source>
        <strain evidence="2">cv. E1</strain>
        <tissue evidence="1">Leaf</tissue>
    </source>
</reference>
<dbReference type="Proteomes" id="UP000828251">
    <property type="component" value="Unassembled WGS sequence"/>
</dbReference>
<sequence length="96" mass="10576">MATKAISGNDDENCQLFNTAARVDGSSLYPGIGFLRKTQQFSKHDTSVVDSNGNLVANPEFLFHKKQDKLLASWLLSTICDDILVHLTGTRSSFEV</sequence>